<sequence length="79" mass="8979">MPYDEDLECCVPAYLLSFRCACGKRWAMEVEIPVEDWPPAKSDPTRHGARCACGRWMEWKGGKFTVSDEPTDAWGRPNA</sequence>
<evidence type="ECO:0000313" key="1">
    <source>
        <dbReference type="EMBL" id="KKN87479.1"/>
    </source>
</evidence>
<protein>
    <submittedName>
        <fullName evidence="1">Uncharacterized protein</fullName>
    </submittedName>
</protein>
<gene>
    <name evidence="1" type="ORF">LCGC14_0259340</name>
</gene>
<proteinExistence type="predicted"/>
<name>A0A0F9U798_9ZZZZ</name>
<accession>A0A0F9U798</accession>
<comment type="caution">
    <text evidence="1">The sequence shown here is derived from an EMBL/GenBank/DDBJ whole genome shotgun (WGS) entry which is preliminary data.</text>
</comment>
<organism evidence="1">
    <name type="scientific">marine sediment metagenome</name>
    <dbReference type="NCBI Taxonomy" id="412755"/>
    <lineage>
        <taxon>unclassified sequences</taxon>
        <taxon>metagenomes</taxon>
        <taxon>ecological metagenomes</taxon>
    </lineage>
</organism>
<dbReference type="EMBL" id="LAZR01000138">
    <property type="protein sequence ID" value="KKN87479.1"/>
    <property type="molecule type" value="Genomic_DNA"/>
</dbReference>
<dbReference type="AlphaFoldDB" id="A0A0F9U798"/>
<reference evidence="1" key="1">
    <citation type="journal article" date="2015" name="Nature">
        <title>Complex archaea that bridge the gap between prokaryotes and eukaryotes.</title>
        <authorList>
            <person name="Spang A."/>
            <person name="Saw J.H."/>
            <person name="Jorgensen S.L."/>
            <person name="Zaremba-Niedzwiedzka K."/>
            <person name="Martijn J."/>
            <person name="Lind A.E."/>
            <person name="van Eijk R."/>
            <person name="Schleper C."/>
            <person name="Guy L."/>
            <person name="Ettema T.J."/>
        </authorList>
    </citation>
    <scope>NUCLEOTIDE SEQUENCE</scope>
</reference>